<feature type="transmembrane region" description="Helical" evidence="6">
    <location>
        <begin position="218"/>
        <end position="237"/>
    </location>
</feature>
<feature type="transmembrane region" description="Helical" evidence="6">
    <location>
        <begin position="44"/>
        <end position="60"/>
    </location>
</feature>
<evidence type="ECO:0000256" key="2">
    <source>
        <dbReference type="ARBA" id="ARBA00022475"/>
    </source>
</evidence>
<evidence type="ECO:0000313" key="7">
    <source>
        <dbReference type="EMBL" id="QJA06633.1"/>
    </source>
</evidence>
<keyword evidence="5 6" id="KW-0472">Membrane</keyword>
<evidence type="ECO:0000256" key="1">
    <source>
        <dbReference type="ARBA" id="ARBA00004141"/>
    </source>
</evidence>
<keyword evidence="4 6" id="KW-1133">Transmembrane helix</keyword>
<protein>
    <submittedName>
        <fullName evidence="7">Energy-coupling factor transporter transmembrane protein EcfT</fullName>
    </submittedName>
</protein>
<keyword evidence="3 6" id="KW-0812">Transmembrane</keyword>
<dbReference type="EMBL" id="CP042909">
    <property type="protein sequence ID" value="QJA06633.1"/>
    <property type="molecule type" value="Genomic_DNA"/>
</dbReference>
<organism evidence="7 8">
    <name type="scientific">Thermosulfurimonas marina</name>
    <dbReference type="NCBI Taxonomy" id="2047767"/>
    <lineage>
        <taxon>Bacteria</taxon>
        <taxon>Pseudomonadati</taxon>
        <taxon>Thermodesulfobacteriota</taxon>
        <taxon>Thermodesulfobacteria</taxon>
        <taxon>Thermodesulfobacteriales</taxon>
        <taxon>Thermodesulfobacteriaceae</taxon>
        <taxon>Thermosulfurimonas</taxon>
    </lineage>
</organism>
<gene>
    <name evidence="7" type="ORF">FVE67_07420</name>
</gene>
<comment type="subcellular location">
    <subcellularLocation>
        <location evidence="1">Membrane</location>
        <topology evidence="1">Multi-pass membrane protein</topology>
    </subcellularLocation>
</comment>
<evidence type="ECO:0000256" key="3">
    <source>
        <dbReference type="ARBA" id="ARBA00022692"/>
    </source>
</evidence>
<dbReference type="InterPro" id="IPR003339">
    <property type="entry name" value="ABC/ECF_trnsptr_transmembrane"/>
</dbReference>
<evidence type="ECO:0000256" key="4">
    <source>
        <dbReference type="ARBA" id="ARBA00022989"/>
    </source>
</evidence>
<evidence type="ECO:0000256" key="6">
    <source>
        <dbReference type="SAM" id="Phobius"/>
    </source>
</evidence>
<proteinExistence type="predicted"/>
<dbReference type="PANTHER" id="PTHR34857">
    <property type="entry name" value="SLL0384 PROTEIN"/>
    <property type="match status" value="1"/>
</dbReference>
<keyword evidence="8" id="KW-1185">Reference proteome</keyword>
<dbReference type="CDD" id="cd16914">
    <property type="entry name" value="EcfT"/>
    <property type="match status" value="1"/>
</dbReference>
<sequence>MHLPEIDRYGRGTSPLHRLDPRLKLAALFSFLLATALARNPSAAGLSLALALGLVILSRLPASFVWWHLRAPLALGLLLALVLSLTAPQGLFLSFTILLRIGASFLFFLALVGTSPLPETLRAAAALKAPEKLLALFVMSYRYAYTLLDDLRHLQLAMVARGFRERSNLATYRLKARLYALLLLRAHEETERTLRAMYARGFHHLRHGRPAPLQTRKVLAGLPLLAAAGLLLFLNILW</sequence>
<dbReference type="KEGG" id="tmai:FVE67_07420"/>
<dbReference type="AlphaFoldDB" id="A0A6H1WTU7"/>
<accession>A0A6H1WTU7</accession>
<dbReference type="InterPro" id="IPR051611">
    <property type="entry name" value="ECF_transporter_component"/>
</dbReference>
<dbReference type="Proteomes" id="UP000501253">
    <property type="component" value="Chromosome"/>
</dbReference>
<name>A0A6H1WTU7_9BACT</name>
<feature type="transmembrane region" description="Helical" evidence="6">
    <location>
        <begin position="91"/>
        <end position="112"/>
    </location>
</feature>
<dbReference type="GO" id="GO:0005886">
    <property type="term" value="C:plasma membrane"/>
    <property type="evidence" value="ECO:0007669"/>
    <property type="project" value="UniProtKB-ARBA"/>
</dbReference>
<dbReference type="Pfam" id="PF02361">
    <property type="entry name" value="CbiQ"/>
    <property type="match status" value="1"/>
</dbReference>
<reference evidence="7 8" key="1">
    <citation type="submission" date="2019-08" db="EMBL/GenBank/DDBJ databases">
        <title>Complete genome sequence of Thermosulfurimonas marina SU872T, an anaerobic thermophilic chemolithoautotrophic bacterium isolated from a shallow marine hydrothermal vent.</title>
        <authorList>
            <person name="Allioux M."/>
            <person name="Jebbar M."/>
            <person name="Slobodkina G."/>
            <person name="Slobodkin A."/>
            <person name="Moalic Y."/>
            <person name="Frolova A."/>
            <person name="Shao Z."/>
            <person name="Alain K."/>
        </authorList>
    </citation>
    <scope>NUCLEOTIDE SEQUENCE [LARGE SCALE GENOMIC DNA]</scope>
    <source>
        <strain evidence="7 8">SU872</strain>
    </source>
</reference>
<evidence type="ECO:0000313" key="8">
    <source>
        <dbReference type="Proteomes" id="UP000501253"/>
    </source>
</evidence>
<keyword evidence="2" id="KW-1003">Cell membrane</keyword>
<feature type="transmembrane region" description="Helical" evidence="6">
    <location>
        <begin position="67"/>
        <end position="85"/>
    </location>
</feature>
<dbReference type="RefSeq" id="WP_168719987.1">
    <property type="nucleotide sequence ID" value="NZ_CP042909.1"/>
</dbReference>
<evidence type="ECO:0000256" key="5">
    <source>
        <dbReference type="ARBA" id="ARBA00023136"/>
    </source>
</evidence>
<dbReference type="PANTHER" id="PTHR34857:SF2">
    <property type="entry name" value="SLL0384 PROTEIN"/>
    <property type="match status" value="1"/>
</dbReference>